<gene>
    <name evidence="1" type="primary">ga17932</name>
    <name evidence="1" type="ORF">PR202_ga17932</name>
</gene>
<organism evidence="1 2">
    <name type="scientific">Eleusine coracana subsp. coracana</name>
    <dbReference type="NCBI Taxonomy" id="191504"/>
    <lineage>
        <taxon>Eukaryota</taxon>
        <taxon>Viridiplantae</taxon>
        <taxon>Streptophyta</taxon>
        <taxon>Embryophyta</taxon>
        <taxon>Tracheophyta</taxon>
        <taxon>Spermatophyta</taxon>
        <taxon>Magnoliopsida</taxon>
        <taxon>Liliopsida</taxon>
        <taxon>Poales</taxon>
        <taxon>Poaceae</taxon>
        <taxon>PACMAD clade</taxon>
        <taxon>Chloridoideae</taxon>
        <taxon>Cynodonteae</taxon>
        <taxon>Eleusininae</taxon>
        <taxon>Eleusine</taxon>
    </lineage>
</organism>
<dbReference type="Proteomes" id="UP001054889">
    <property type="component" value="Unassembled WGS sequence"/>
</dbReference>
<keyword evidence="2" id="KW-1185">Reference proteome</keyword>
<evidence type="ECO:0000313" key="2">
    <source>
        <dbReference type="Proteomes" id="UP001054889"/>
    </source>
</evidence>
<evidence type="ECO:0000313" key="1">
    <source>
        <dbReference type="EMBL" id="GJN00730.1"/>
    </source>
</evidence>
<name>A0AAV5CSB6_ELECO</name>
<dbReference type="AlphaFoldDB" id="A0AAV5CSB6"/>
<dbReference type="EMBL" id="BQKI01000008">
    <property type="protein sequence ID" value="GJN00730.1"/>
    <property type="molecule type" value="Genomic_DNA"/>
</dbReference>
<accession>A0AAV5CSB6</accession>
<comment type="caution">
    <text evidence="1">The sequence shown here is derived from an EMBL/GenBank/DDBJ whole genome shotgun (WGS) entry which is preliminary data.</text>
</comment>
<proteinExistence type="predicted"/>
<reference evidence="1" key="2">
    <citation type="submission" date="2021-12" db="EMBL/GenBank/DDBJ databases">
        <title>Resequencing data analysis of finger millet.</title>
        <authorList>
            <person name="Hatakeyama M."/>
            <person name="Aluri S."/>
            <person name="Balachadran M.T."/>
            <person name="Sivarajan S.R."/>
            <person name="Poveda L."/>
            <person name="Shimizu-Inatsugi R."/>
            <person name="Schlapbach R."/>
            <person name="Sreeman S.M."/>
            <person name="Shimizu K.K."/>
        </authorList>
    </citation>
    <scope>NUCLEOTIDE SEQUENCE</scope>
</reference>
<reference evidence="1" key="1">
    <citation type="journal article" date="2018" name="DNA Res.">
        <title>Multiple hybrid de novo genome assembly of finger millet, an orphan allotetraploid crop.</title>
        <authorList>
            <person name="Hatakeyama M."/>
            <person name="Aluri S."/>
            <person name="Balachadran M.T."/>
            <person name="Sivarajan S.R."/>
            <person name="Patrignani A."/>
            <person name="Gruter S."/>
            <person name="Poveda L."/>
            <person name="Shimizu-Inatsugi R."/>
            <person name="Baeten J."/>
            <person name="Francoijs K.J."/>
            <person name="Nataraja K.N."/>
            <person name="Reddy Y.A.N."/>
            <person name="Phadnis S."/>
            <person name="Ravikumar R.L."/>
            <person name="Schlapbach R."/>
            <person name="Sreeman S.M."/>
            <person name="Shimizu K.K."/>
        </authorList>
    </citation>
    <scope>NUCLEOTIDE SEQUENCE</scope>
</reference>
<protein>
    <submittedName>
        <fullName evidence="1">Uncharacterized protein</fullName>
    </submittedName>
</protein>
<sequence>MPRVDCTADTSSGDSLLLLNFVDLRDMDLLAVIEANAQAVCFVVEFEPEEPDILKFVCNPVSGKMFPLPDVGGTKKVPTKHSHGLLTHSAHGHLTGTPLLRFNGDGGQTVAANGGARGQGREEKENDAVPHAERKRLRFVVTAPVCGHRRTRSLPRWLSAPAHHASFSVCVWLSSRLLAWPLGHIVSHCR</sequence>